<evidence type="ECO:0000256" key="1">
    <source>
        <dbReference type="ARBA" id="ARBA00008324"/>
    </source>
</evidence>
<dbReference type="EMBL" id="FQYN01000008">
    <property type="protein sequence ID" value="SHJ61111.1"/>
    <property type="molecule type" value="Genomic_DNA"/>
</dbReference>
<reference evidence="4 5" key="1">
    <citation type="submission" date="2016-11" db="EMBL/GenBank/DDBJ databases">
        <authorList>
            <person name="Jaros S."/>
            <person name="Januszkiewicz K."/>
            <person name="Wedrychowicz H."/>
        </authorList>
    </citation>
    <scope>NUCLEOTIDE SEQUENCE [LARGE SCALE GENOMIC DNA]</scope>
    <source>
        <strain evidence="4 5">DSM 21074</strain>
    </source>
</reference>
<dbReference type="NCBIfam" id="TIGR00369">
    <property type="entry name" value="unchar_dom_1"/>
    <property type="match status" value="1"/>
</dbReference>
<dbReference type="PANTHER" id="PTHR43240">
    <property type="entry name" value="1,4-DIHYDROXY-2-NAPHTHOYL-COA THIOESTERASE 1"/>
    <property type="match status" value="1"/>
</dbReference>
<name>A0A1M6KQC0_9BACT</name>
<dbReference type="STRING" id="1121955.SAMN02745146_3525"/>
<dbReference type="InterPro" id="IPR029069">
    <property type="entry name" value="HotDog_dom_sf"/>
</dbReference>
<evidence type="ECO:0000313" key="4">
    <source>
        <dbReference type="EMBL" id="SHJ61111.1"/>
    </source>
</evidence>
<evidence type="ECO:0000259" key="3">
    <source>
        <dbReference type="Pfam" id="PF03061"/>
    </source>
</evidence>
<sequence length="147" mass="15696">MEQPTADLDQLNAWCRNTLGAHLGMEIIEVGDKLLVGRMPVDHRTHQPMGLLHGGASVALAETLGSIGAALQVDLRKKACVGLEINANHIKGVRSGYVVGRATAVHVGRTTQVWEIRITHEETGALVCISRITMAVIDLPPTPAQPA</sequence>
<dbReference type="AlphaFoldDB" id="A0A1M6KQC0"/>
<dbReference type="InterPro" id="IPR006683">
    <property type="entry name" value="Thioestr_dom"/>
</dbReference>
<evidence type="ECO:0000313" key="5">
    <source>
        <dbReference type="Proteomes" id="UP000184418"/>
    </source>
</evidence>
<accession>A0A1M6KQC0</accession>
<dbReference type="Gene3D" id="3.10.129.10">
    <property type="entry name" value="Hotdog Thioesterase"/>
    <property type="match status" value="1"/>
</dbReference>
<protein>
    <submittedName>
        <fullName evidence="4">Thioesterase superfamily protein</fullName>
    </submittedName>
</protein>
<keyword evidence="5" id="KW-1185">Reference proteome</keyword>
<comment type="similarity">
    <text evidence="1">Belongs to the thioesterase PaaI family.</text>
</comment>
<dbReference type="RefSeq" id="WP_073111631.1">
    <property type="nucleotide sequence ID" value="NZ_FQYN01000008.1"/>
</dbReference>
<dbReference type="CDD" id="cd03443">
    <property type="entry name" value="PaaI_thioesterase"/>
    <property type="match status" value="1"/>
</dbReference>
<dbReference type="Proteomes" id="UP000184418">
    <property type="component" value="Unassembled WGS sequence"/>
</dbReference>
<dbReference type="OrthoDB" id="9798208at2"/>
<dbReference type="SUPFAM" id="SSF54637">
    <property type="entry name" value="Thioesterase/thiol ester dehydrase-isomerase"/>
    <property type="match status" value="1"/>
</dbReference>
<dbReference type="InterPro" id="IPR003736">
    <property type="entry name" value="PAAI_dom"/>
</dbReference>
<keyword evidence="2" id="KW-0378">Hydrolase</keyword>
<dbReference type="GO" id="GO:0061522">
    <property type="term" value="F:1,4-dihydroxy-2-naphthoyl-CoA thioesterase activity"/>
    <property type="evidence" value="ECO:0007669"/>
    <property type="project" value="TreeGrafter"/>
</dbReference>
<dbReference type="PANTHER" id="PTHR43240:SF5">
    <property type="entry name" value="1,4-DIHYDROXY-2-NAPHTHOYL-COA THIOESTERASE 1"/>
    <property type="match status" value="1"/>
</dbReference>
<gene>
    <name evidence="4" type="ORF">SAMN02745146_3525</name>
</gene>
<dbReference type="GO" id="GO:0005829">
    <property type="term" value="C:cytosol"/>
    <property type="evidence" value="ECO:0007669"/>
    <property type="project" value="TreeGrafter"/>
</dbReference>
<dbReference type="Pfam" id="PF03061">
    <property type="entry name" value="4HBT"/>
    <property type="match status" value="1"/>
</dbReference>
<evidence type="ECO:0000256" key="2">
    <source>
        <dbReference type="ARBA" id="ARBA00022801"/>
    </source>
</evidence>
<proteinExistence type="inferred from homology"/>
<organism evidence="4 5">
    <name type="scientific">Hymenobacter daecheongensis DSM 21074</name>
    <dbReference type="NCBI Taxonomy" id="1121955"/>
    <lineage>
        <taxon>Bacteria</taxon>
        <taxon>Pseudomonadati</taxon>
        <taxon>Bacteroidota</taxon>
        <taxon>Cytophagia</taxon>
        <taxon>Cytophagales</taxon>
        <taxon>Hymenobacteraceae</taxon>
        <taxon>Hymenobacter</taxon>
    </lineage>
</organism>
<feature type="domain" description="Thioesterase" evidence="3">
    <location>
        <begin position="49"/>
        <end position="124"/>
    </location>
</feature>